<feature type="transmembrane region" description="Helical" evidence="1">
    <location>
        <begin position="17"/>
        <end position="36"/>
    </location>
</feature>
<evidence type="ECO:0000313" key="3">
    <source>
        <dbReference type="Proteomes" id="UP000612585"/>
    </source>
</evidence>
<dbReference type="EMBL" id="BOPG01000012">
    <property type="protein sequence ID" value="GIJ54601.1"/>
    <property type="molecule type" value="Genomic_DNA"/>
</dbReference>
<dbReference type="Proteomes" id="UP000612585">
    <property type="component" value="Unassembled WGS sequence"/>
</dbReference>
<dbReference type="RefSeq" id="WP_203989920.1">
    <property type="nucleotide sequence ID" value="NZ_BOPG01000012.1"/>
</dbReference>
<evidence type="ECO:0000256" key="1">
    <source>
        <dbReference type="SAM" id="Phobius"/>
    </source>
</evidence>
<keyword evidence="1" id="KW-0812">Transmembrane</keyword>
<feature type="transmembrane region" description="Helical" evidence="1">
    <location>
        <begin position="56"/>
        <end position="74"/>
    </location>
</feature>
<accession>A0A8J3YZI4</accession>
<keyword evidence="3" id="KW-1185">Reference proteome</keyword>
<protein>
    <recommendedName>
        <fullName evidence="4">ABC-2 type transport system permease protein</fullName>
    </recommendedName>
</protein>
<comment type="caution">
    <text evidence="2">The sequence shown here is derived from an EMBL/GenBank/DDBJ whole genome shotgun (WGS) entry which is preliminary data.</text>
</comment>
<evidence type="ECO:0008006" key="4">
    <source>
        <dbReference type="Google" id="ProtNLM"/>
    </source>
</evidence>
<reference evidence="2" key="1">
    <citation type="submission" date="2021-01" db="EMBL/GenBank/DDBJ databases">
        <title>Whole genome shotgun sequence of Virgisporangium aurantiacum NBRC 16421.</title>
        <authorList>
            <person name="Komaki H."/>
            <person name="Tamura T."/>
        </authorList>
    </citation>
    <scope>NUCLEOTIDE SEQUENCE</scope>
    <source>
        <strain evidence="2">NBRC 16421</strain>
    </source>
</reference>
<keyword evidence="1" id="KW-0472">Membrane</keyword>
<dbReference type="AlphaFoldDB" id="A0A8J3YZI4"/>
<organism evidence="2 3">
    <name type="scientific">Virgisporangium aurantiacum</name>
    <dbReference type="NCBI Taxonomy" id="175570"/>
    <lineage>
        <taxon>Bacteria</taxon>
        <taxon>Bacillati</taxon>
        <taxon>Actinomycetota</taxon>
        <taxon>Actinomycetes</taxon>
        <taxon>Micromonosporales</taxon>
        <taxon>Micromonosporaceae</taxon>
        <taxon>Virgisporangium</taxon>
    </lineage>
</organism>
<keyword evidence="1" id="KW-1133">Transmembrane helix</keyword>
<gene>
    <name evidence="2" type="ORF">Vau01_021170</name>
</gene>
<evidence type="ECO:0000313" key="2">
    <source>
        <dbReference type="EMBL" id="GIJ54601.1"/>
    </source>
</evidence>
<feature type="transmembrane region" description="Helical" evidence="1">
    <location>
        <begin position="137"/>
        <end position="156"/>
    </location>
</feature>
<feature type="transmembrane region" description="Helical" evidence="1">
    <location>
        <begin position="168"/>
        <end position="185"/>
    </location>
</feature>
<feature type="transmembrane region" description="Helical" evidence="1">
    <location>
        <begin position="95"/>
        <end position="117"/>
    </location>
</feature>
<feature type="transmembrane region" description="Helical" evidence="1">
    <location>
        <begin position="222"/>
        <end position="244"/>
    </location>
</feature>
<name>A0A8J3YZI4_9ACTN</name>
<proteinExistence type="predicted"/>
<sequence>MTLGAELIKLRTVRVPYALLAVALAFGVALTVAIALTSEPAELASEVGARLTLSTGGNMAGIMALLLGIIASGGEYRHGTILPTLFVTPDRGRVALANAVASATVGGLIGAVAVVATGGVGLGLMAARDVTVGLSDAQLVGIAVGGVAFPALSAAFGSALGTLVRSQVAGLSIALLALFVVEPVLTELVDGYQRYSLTGVRVALIGGDAEAAGAADGGLPPAWLAAVLWTGYTVALVTAATAVARRRDV</sequence>